<evidence type="ECO:0000313" key="3">
    <source>
        <dbReference type="Proteomes" id="UP000521032"/>
    </source>
</evidence>
<proteinExistence type="predicted"/>
<dbReference type="AlphaFoldDB" id="A0A6V7RA66"/>
<dbReference type="Proteomes" id="UP000521032">
    <property type="component" value="Unassembled WGS sequence"/>
</dbReference>
<protein>
    <submittedName>
        <fullName evidence="2">Uncharacterized protein</fullName>
    </submittedName>
</protein>
<evidence type="ECO:0000256" key="1">
    <source>
        <dbReference type="SAM" id="MobiDB-lite"/>
    </source>
</evidence>
<name>A0A6V7RA66_9BACL</name>
<keyword evidence="3" id="KW-1185">Reference proteome</keyword>
<feature type="compositionally biased region" description="Basic and acidic residues" evidence="1">
    <location>
        <begin position="126"/>
        <end position="138"/>
    </location>
</feature>
<dbReference type="EMBL" id="CAJEWE010000007">
    <property type="protein sequence ID" value="CAD2074156.1"/>
    <property type="molecule type" value="Genomic_DNA"/>
</dbReference>
<sequence>MFEKFEIIEDVPALVRRIKELRDVDGIDPTDVHVYTKHSQTSEIHTNYKVNLHKGEGNLFQKFTALFSDESAEDKVTDDMKLTEEEARMYHQAVEDGKLVLQVEQDAKLDALQQKPIEEVGTESDDSVHIDLSERDDY</sequence>
<reference evidence="2 3" key="1">
    <citation type="submission" date="2020-07" db="EMBL/GenBank/DDBJ databases">
        <authorList>
            <person name="Criscuolo A."/>
        </authorList>
    </citation>
    <scope>NUCLEOTIDE SEQUENCE [LARGE SCALE GENOMIC DNA]</scope>
    <source>
        <strain evidence="3">CIP 111030</strain>
    </source>
</reference>
<organism evidence="2 3">
    <name type="scientific">Phocicoccus schoeneichii</name>
    <dbReference type="NCBI Taxonomy" id="1812261"/>
    <lineage>
        <taxon>Bacteria</taxon>
        <taxon>Bacillati</taxon>
        <taxon>Bacillota</taxon>
        <taxon>Bacilli</taxon>
        <taxon>Bacillales</taxon>
        <taxon>Salinicoccaceae</taxon>
        <taxon>Phocicoccus</taxon>
    </lineage>
</organism>
<feature type="region of interest" description="Disordered" evidence="1">
    <location>
        <begin position="114"/>
        <end position="138"/>
    </location>
</feature>
<evidence type="ECO:0000313" key="2">
    <source>
        <dbReference type="EMBL" id="CAD2074156.1"/>
    </source>
</evidence>
<accession>A0A6V7RA66</accession>
<gene>
    <name evidence="2" type="ORF">JEOSCH030_00635</name>
</gene>
<dbReference type="RefSeq" id="WP_186086012.1">
    <property type="nucleotide sequence ID" value="NZ_BMDB01000002.1"/>
</dbReference>
<comment type="caution">
    <text evidence="2">The sequence shown here is derived from an EMBL/GenBank/DDBJ whole genome shotgun (WGS) entry which is preliminary data.</text>
</comment>